<dbReference type="EMBL" id="JBHSZQ010000007">
    <property type="protein sequence ID" value="MFC7125586.1"/>
    <property type="molecule type" value="Genomic_DNA"/>
</dbReference>
<dbReference type="InterPro" id="IPR058782">
    <property type="entry name" value="GIY_YIG_3"/>
</dbReference>
<name>A0ABD5X6Z5_9EURY</name>
<evidence type="ECO:0000313" key="2">
    <source>
        <dbReference type="EMBL" id="MFC7125586.1"/>
    </source>
</evidence>
<dbReference type="Proteomes" id="UP001596414">
    <property type="component" value="Unassembled WGS sequence"/>
</dbReference>
<gene>
    <name evidence="2" type="ORF">ACFQJ7_05975</name>
</gene>
<dbReference type="AlphaFoldDB" id="A0ABD5X6Z5"/>
<evidence type="ECO:0000259" key="1">
    <source>
        <dbReference type="Pfam" id="PF26468"/>
    </source>
</evidence>
<dbReference type="Pfam" id="PF26468">
    <property type="entry name" value="GIY_YIG_3"/>
    <property type="match status" value="1"/>
</dbReference>
<comment type="caution">
    <text evidence="2">The sequence shown here is derived from an EMBL/GenBank/DDBJ whole genome shotgun (WGS) entry which is preliminary data.</text>
</comment>
<reference evidence="2 3" key="1">
    <citation type="journal article" date="2014" name="Int. J. Syst. Evol. Microbiol.">
        <title>Complete genome sequence of Corynebacterium casei LMG S-19264T (=DSM 44701T), isolated from a smear-ripened cheese.</title>
        <authorList>
            <consortium name="US DOE Joint Genome Institute (JGI-PGF)"/>
            <person name="Walter F."/>
            <person name="Albersmeier A."/>
            <person name="Kalinowski J."/>
            <person name="Ruckert C."/>
        </authorList>
    </citation>
    <scope>NUCLEOTIDE SEQUENCE [LARGE SCALE GENOMIC DNA]</scope>
    <source>
        <strain evidence="2 3">CGMCC 4.7215</strain>
    </source>
</reference>
<accession>A0ABD5X6Z5</accession>
<evidence type="ECO:0000313" key="3">
    <source>
        <dbReference type="Proteomes" id="UP001596414"/>
    </source>
</evidence>
<feature type="domain" description="GIY-YIG" evidence="1">
    <location>
        <begin position="1"/>
        <end position="222"/>
    </location>
</feature>
<proteinExistence type="predicted"/>
<dbReference type="RefSeq" id="WP_267638583.1">
    <property type="nucleotide sequence ID" value="NZ_JAODIY010000016.1"/>
</dbReference>
<sequence>MGRKEDIERLYNLLELLEERVNGKRKLKNCDGYLNWPDQGIYFFFSNTEREETTQQRITRTGKSGDLWDRLYQHRGPLTGNYPGGGRHRASRFRLHIGEALIERDGLHSDFPEWGAGDSAVPETRDEEQLLEEQVSNYIRELPFLWINVNTAESRNYLERNLIALLSNFEKEAIDPRSSTWLGKYSPNEKIRKSGLWCVNDVHKKYDSDFLDELESHILKTTPVE</sequence>
<organism evidence="2 3">
    <name type="scientific">Halovenus rubra</name>
    <dbReference type="NCBI Taxonomy" id="869890"/>
    <lineage>
        <taxon>Archaea</taxon>
        <taxon>Methanobacteriati</taxon>
        <taxon>Methanobacteriota</taxon>
        <taxon>Stenosarchaea group</taxon>
        <taxon>Halobacteria</taxon>
        <taxon>Halobacteriales</taxon>
        <taxon>Haloarculaceae</taxon>
        <taxon>Halovenus</taxon>
    </lineage>
</organism>
<protein>
    <recommendedName>
        <fullName evidence="1">GIY-YIG domain-containing protein</fullName>
    </recommendedName>
</protein>